<dbReference type="Pfam" id="PF02021">
    <property type="entry name" value="UPF0102"/>
    <property type="match status" value="1"/>
</dbReference>
<dbReference type="AlphaFoldDB" id="A0A4S8RSY8"/>
<dbReference type="HAMAP" id="MF_00048">
    <property type="entry name" value="UPF0102"/>
    <property type="match status" value="1"/>
</dbReference>
<accession>A0A4S8RSY8</accession>
<keyword evidence="4" id="KW-1185">Reference proteome</keyword>
<protein>
    <recommendedName>
        <fullName evidence="2">UPF0102 protein EZV76_00945</fullName>
    </recommendedName>
</protein>
<reference evidence="3 4" key="1">
    <citation type="submission" date="2019-03" db="EMBL/GenBank/DDBJ databases">
        <title>Muricauda SCR12 sp.nov, a marine bacterium isolated from Pacific Ocean:the Okinawa trough.</title>
        <authorList>
            <person name="Liu L."/>
        </authorList>
    </citation>
    <scope>NUCLEOTIDE SEQUENCE [LARGE SCALE GENOMIC DNA]</scope>
    <source>
        <strain evidence="3 4">SCR12</strain>
    </source>
</reference>
<dbReference type="CDD" id="cd20736">
    <property type="entry name" value="PoNe_Nuclease"/>
    <property type="match status" value="1"/>
</dbReference>
<evidence type="ECO:0000313" key="3">
    <source>
        <dbReference type="EMBL" id="THV60931.1"/>
    </source>
</evidence>
<dbReference type="GO" id="GO:0003676">
    <property type="term" value="F:nucleic acid binding"/>
    <property type="evidence" value="ECO:0007669"/>
    <property type="project" value="InterPro"/>
</dbReference>
<dbReference type="PANTHER" id="PTHR34039">
    <property type="entry name" value="UPF0102 PROTEIN YRAN"/>
    <property type="match status" value="1"/>
</dbReference>
<proteinExistence type="inferred from homology"/>
<dbReference type="Proteomes" id="UP000310406">
    <property type="component" value="Unassembled WGS sequence"/>
</dbReference>
<sequence>MAKHTEFGRLGEQLAVDFLLHNRYKILARNYRYLKAEIDIIAQKGNALVVVEVKSRNMGFLEDISNTVNRKKVSLLTLAANQFVQDRDLEVEVRFDIVKVVKNGNGFEIEHLENAFYYF</sequence>
<dbReference type="InterPro" id="IPR003509">
    <property type="entry name" value="UPF0102_YraN-like"/>
</dbReference>
<name>A0A4S8RSY8_9FLAO</name>
<dbReference type="SUPFAM" id="SSF52980">
    <property type="entry name" value="Restriction endonuclease-like"/>
    <property type="match status" value="1"/>
</dbReference>
<keyword evidence="3" id="KW-0540">Nuclease</keyword>
<comment type="caution">
    <text evidence="3">The sequence shown here is derived from an EMBL/GenBank/DDBJ whole genome shotgun (WGS) entry which is preliminary data.</text>
</comment>
<keyword evidence="3" id="KW-0378">Hydrolase</keyword>
<dbReference type="PANTHER" id="PTHR34039:SF1">
    <property type="entry name" value="UPF0102 PROTEIN YRAN"/>
    <property type="match status" value="1"/>
</dbReference>
<keyword evidence="3" id="KW-0255">Endonuclease</keyword>
<dbReference type="RefSeq" id="WP_136564723.1">
    <property type="nucleotide sequence ID" value="NZ_SNTZ01000001.1"/>
</dbReference>
<dbReference type="Gene3D" id="3.40.1350.10">
    <property type="match status" value="1"/>
</dbReference>
<dbReference type="OrthoDB" id="9802516at2"/>
<dbReference type="GO" id="GO:0004519">
    <property type="term" value="F:endonuclease activity"/>
    <property type="evidence" value="ECO:0007669"/>
    <property type="project" value="UniProtKB-KW"/>
</dbReference>
<evidence type="ECO:0000256" key="1">
    <source>
        <dbReference type="ARBA" id="ARBA00006738"/>
    </source>
</evidence>
<evidence type="ECO:0000313" key="4">
    <source>
        <dbReference type="Proteomes" id="UP000310406"/>
    </source>
</evidence>
<dbReference type="EMBL" id="SNTZ01000001">
    <property type="protein sequence ID" value="THV60931.1"/>
    <property type="molecule type" value="Genomic_DNA"/>
</dbReference>
<evidence type="ECO:0000256" key="2">
    <source>
        <dbReference type="HAMAP-Rule" id="MF_00048"/>
    </source>
</evidence>
<dbReference type="InterPro" id="IPR011856">
    <property type="entry name" value="tRNA_endonuc-like_dom_sf"/>
</dbReference>
<organism evidence="3 4">
    <name type="scientific">Flagellimonas alvinocaridis</name>
    <dbReference type="NCBI Taxonomy" id="2530200"/>
    <lineage>
        <taxon>Bacteria</taxon>
        <taxon>Pseudomonadati</taxon>
        <taxon>Bacteroidota</taxon>
        <taxon>Flavobacteriia</taxon>
        <taxon>Flavobacteriales</taxon>
        <taxon>Flavobacteriaceae</taxon>
        <taxon>Flagellimonas</taxon>
    </lineage>
</organism>
<dbReference type="InterPro" id="IPR011335">
    <property type="entry name" value="Restrct_endonuc-II-like"/>
</dbReference>
<comment type="similarity">
    <text evidence="1 2">Belongs to the UPF0102 family.</text>
</comment>
<gene>
    <name evidence="3" type="ORF">EZV76_00945</name>
</gene>